<evidence type="ECO:0000313" key="3">
    <source>
        <dbReference type="EMBL" id="KAF7821322.1"/>
    </source>
</evidence>
<dbReference type="EMBL" id="JAAIUW010000008">
    <property type="protein sequence ID" value="KAF7821322.1"/>
    <property type="molecule type" value="Genomic_DNA"/>
</dbReference>
<protein>
    <submittedName>
        <fullName evidence="3">Vesicle transport protein GOT1</fullName>
    </submittedName>
</protein>
<name>A0A834TFP0_9FABA</name>
<dbReference type="Proteomes" id="UP000634136">
    <property type="component" value="Unassembled WGS sequence"/>
</dbReference>
<gene>
    <name evidence="3" type="ORF">G2W53_026777</name>
</gene>
<reference evidence="3" key="1">
    <citation type="submission" date="2020-09" db="EMBL/GenBank/DDBJ databases">
        <title>Genome-Enabled Discovery of Anthraquinone Biosynthesis in Senna tora.</title>
        <authorList>
            <person name="Kang S.-H."/>
            <person name="Pandey R.P."/>
            <person name="Lee C.-M."/>
            <person name="Sim J.-S."/>
            <person name="Jeong J.-T."/>
            <person name="Choi B.-S."/>
            <person name="Jung M."/>
            <person name="Ginzburg D."/>
            <person name="Zhao K."/>
            <person name="Won S.Y."/>
            <person name="Oh T.-J."/>
            <person name="Yu Y."/>
            <person name="Kim N.-H."/>
            <person name="Lee O.R."/>
            <person name="Lee T.-H."/>
            <person name="Bashyal P."/>
            <person name="Kim T.-S."/>
            <person name="Lee W.-H."/>
            <person name="Kawkins C."/>
            <person name="Kim C.-K."/>
            <person name="Kim J.S."/>
            <person name="Ahn B.O."/>
            <person name="Rhee S.Y."/>
            <person name="Sohng J.K."/>
        </authorList>
    </citation>
    <scope>NUCLEOTIDE SEQUENCE</scope>
    <source>
        <tissue evidence="3">Leaf</tissue>
    </source>
</reference>
<keyword evidence="4" id="KW-1185">Reference proteome</keyword>
<proteinExistence type="predicted"/>
<keyword evidence="2" id="KW-0812">Transmembrane</keyword>
<accession>A0A834TFP0</accession>
<evidence type="ECO:0000256" key="2">
    <source>
        <dbReference type="SAM" id="Phobius"/>
    </source>
</evidence>
<comment type="caution">
    <text evidence="3">The sequence shown here is derived from an EMBL/GenBank/DDBJ whole genome shotgun (WGS) entry which is preliminary data.</text>
</comment>
<feature type="transmembrane region" description="Helical" evidence="2">
    <location>
        <begin position="66"/>
        <end position="89"/>
    </location>
</feature>
<evidence type="ECO:0000256" key="1">
    <source>
        <dbReference type="SAM" id="MobiDB-lite"/>
    </source>
</evidence>
<feature type="region of interest" description="Disordered" evidence="1">
    <location>
        <begin position="240"/>
        <end position="266"/>
    </location>
</feature>
<keyword evidence="2" id="KW-1133">Transmembrane helix</keyword>
<feature type="region of interest" description="Disordered" evidence="1">
    <location>
        <begin position="300"/>
        <end position="327"/>
    </location>
</feature>
<dbReference type="AlphaFoldDB" id="A0A834TFP0"/>
<keyword evidence="2" id="KW-0472">Membrane</keyword>
<evidence type="ECO:0000313" key="4">
    <source>
        <dbReference type="Proteomes" id="UP000634136"/>
    </source>
</evidence>
<organism evidence="3 4">
    <name type="scientific">Senna tora</name>
    <dbReference type="NCBI Taxonomy" id="362788"/>
    <lineage>
        <taxon>Eukaryota</taxon>
        <taxon>Viridiplantae</taxon>
        <taxon>Streptophyta</taxon>
        <taxon>Embryophyta</taxon>
        <taxon>Tracheophyta</taxon>
        <taxon>Spermatophyta</taxon>
        <taxon>Magnoliopsida</taxon>
        <taxon>eudicotyledons</taxon>
        <taxon>Gunneridae</taxon>
        <taxon>Pentapetalae</taxon>
        <taxon>rosids</taxon>
        <taxon>fabids</taxon>
        <taxon>Fabales</taxon>
        <taxon>Fabaceae</taxon>
        <taxon>Caesalpinioideae</taxon>
        <taxon>Cassia clade</taxon>
        <taxon>Senna</taxon>
    </lineage>
</organism>
<sequence>MKTNPSFSNKSYRVVSCSAYSHRLHRLHHDHRFRLLSTVDHRFRSADLVFRRRSFARTLFSAFSTYSLQIGFGLIGFGIFFSFLGIIFFDKGLLAIGNMLCFWSVLNHSTEINYVILHETRVISSSIPNSGFCCYGVLEALWQNYFLPASRHGFGLASVGKVADVAYTDGIGFIMYKHTVQKLGIITPFTTFEMGVLNQLGPIGKGDKWVNFQTRAGRPCLVLELLFTLVEESVQGQPEADMVECTSKSTPDLAKGRGYSDNKTMMHRKKARETPSQEYCFSPPHFEATKGDVEVFRNDATSQSSGEESLRGRPEAGEEEAMNQSTLCEGWSLMGIKLDPEVP</sequence>